<protein>
    <submittedName>
        <fullName evidence="2">Uncharacterized protein</fullName>
    </submittedName>
</protein>
<evidence type="ECO:0000256" key="1">
    <source>
        <dbReference type="SAM" id="MobiDB-lite"/>
    </source>
</evidence>
<organism evidence="2 3">
    <name type="scientific">Cysteiniphilum litorale</name>
    <dbReference type="NCBI Taxonomy" id="2056700"/>
    <lineage>
        <taxon>Bacteria</taxon>
        <taxon>Pseudomonadati</taxon>
        <taxon>Pseudomonadota</taxon>
        <taxon>Gammaproteobacteria</taxon>
        <taxon>Thiotrichales</taxon>
        <taxon>Fastidiosibacteraceae</taxon>
        <taxon>Cysteiniphilum</taxon>
    </lineage>
</organism>
<proteinExistence type="predicted"/>
<dbReference type="Proteomes" id="UP000636949">
    <property type="component" value="Unassembled WGS sequence"/>
</dbReference>
<keyword evidence="3" id="KW-1185">Reference proteome</keyword>
<feature type="region of interest" description="Disordered" evidence="1">
    <location>
        <begin position="1"/>
        <end position="23"/>
    </location>
</feature>
<reference evidence="2" key="2">
    <citation type="submission" date="2020-09" db="EMBL/GenBank/DDBJ databases">
        <authorList>
            <person name="Sun Q."/>
            <person name="Zhou Y."/>
        </authorList>
    </citation>
    <scope>NUCLEOTIDE SEQUENCE</scope>
    <source>
        <strain evidence="2">CGMCC 1.15758</strain>
    </source>
</reference>
<evidence type="ECO:0000313" key="3">
    <source>
        <dbReference type="Proteomes" id="UP000636949"/>
    </source>
</evidence>
<comment type="caution">
    <text evidence="2">The sequence shown here is derived from an EMBL/GenBank/DDBJ whole genome shotgun (WGS) entry which is preliminary data.</text>
</comment>
<dbReference type="NCBIfam" id="NF038367">
    <property type="entry name" value="OM_lipo_TUL4"/>
    <property type="match status" value="1"/>
</dbReference>
<reference evidence="2" key="1">
    <citation type="journal article" date="2014" name="Int. J. Syst. Evol. Microbiol.">
        <title>Complete genome sequence of Corynebacterium casei LMG S-19264T (=DSM 44701T), isolated from a smear-ripened cheese.</title>
        <authorList>
            <consortium name="US DOE Joint Genome Institute (JGI-PGF)"/>
            <person name="Walter F."/>
            <person name="Albersmeier A."/>
            <person name="Kalinowski J."/>
            <person name="Ruckert C."/>
        </authorList>
    </citation>
    <scope>NUCLEOTIDE SEQUENCE</scope>
    <source>
        <strain evidence="2">CGMCC 1.15758</strain>
    </source>
</reference>
<evidence type="ECO:0000313" key="2">
    <source>
        <dbReference type="EMBL" id="GGF89983.1"/>
    </source>
</evidence>
<dbReference type="AlphaFoldDB" id="A0A8J2Z2M0"/>
<name>A0A8J2Z2M0_9GAMM</name>
<sequence length="120" mass="12957">MSTPASVSSTQTTSNSSLPSSTVKLSAKDGRLVAKIYTDWNGAKQGDLKLHWVAPSQSHCMSTTFPIMKYKEASDYSWAYRTLEHQSANGAIACPGVWKAEVVYTPSKAVVGEAELNVSQ</sequence>
<gene>
    <name evidence="2" type="ORF">GCM10010995_04130</name>
</gene>
<dbReference type="EMBL" id="BMJS01000002">
    <property type="protein sequence ID" value="GGF89983.1"/>
    <property type="molecule type" value="Genomic_DNA"/>
</dbReference>
<accession>A0A8J2Z2M0</accession>